<feature type="region of interest" description="Disordered" evidence="5">
    <location>
        <begin position="1074"/>
        <end position="1131"/>
    </location>
</feature>
<dbReference type="Gene3D" id="1.10.510.10">
    <property type="entry name" value="Transferase(Phosphotransferase) domain 1"/>
    <property type="match status" value="1"/>
</dbReference>
<keyword evidence="8" id="KW-1185">Reference proteome</keyword>
<dbReference type="PROSITE" id="PS00107">
    <property type="entry name" value="PROTEIN_KINASE_ATP"/>
    <property type="match status" value="1"/>
</dbReference>
<dbReference type="InterPro" id="IPR036612">
    <property type="entry name" value="KH_dom_type_1_sf"/>
</dbReference>
<dbReference type="InterPro" id="IPR004087">
    <property type="entry name" value="KH_dom"/>
</dbReference>
<feature type="compositionally biased region" description="Basic and acidic residues" evidence="5">
    <location>
        <begin position="1085"/>
        <end position="1102"/>
    </location>
</feature>
<evidence type="ECO:0000313" key="8">
    <source>
        <dbReference type="Proteomes" id="UP000654075"/>
    </source>
</evidence>
<organism evidence="7 8">
    <name type="scientific">Polarella glacialis</name>
    <name type="common">Dinoflagellate</name>
    <dbReference type="NCBI Taxonomy" id="89957"/>
    <lineage>
        <taxon>Eukaryota</taxon>
        <taxon>Sar</taxon>
        <taxon>Alveolata</taxon>
        <taxon>Dinophyceae</taxon>
        <taxon>Suessiales</taxon>
        <taxon>Suessiaceae</taxon>
        <taxon>Polarella</taxon>
    </lineage>
</organism>
<dbReference type="InterPro" id="IPR004088">
    <property type="entry name" value="KH_dom_type_1"/>
</dbReference>
<dbReference type="SUPFAM" id="SSF56112">
    <property type="entry name" value="Protein kinase-like (PK-like)"/>
    <property type="match status" value="1"/>
</dbReference>
<keyword evidence="2 4" id="KW-0067">ATP-binding</keyword>
<feature type="compositionally biased region" description="Low complexity" evidence="5">
    <location>
        <begin position="682"/>
        <end position="701"/>
    </location>
</feature>
<evidence type="ECO:0000256" key="4">
    <source>
        <dbReference type="PROSITE-ProRule" id="PRU10141"/>
    </source>
</evidence>
<feature type="compositionally biased region" description="Basic and acidic residues" evidence="5">
    <location>
        <begin position="743"/>
        <end position="755"/>
    </location>
</feature>
<dbReference type="InterPro" id="IPR050117">
    <property type="entry name" value="MAPK"/>
</dbReference>
<dbReference type="InterPro" id="IPR011009">
    <property type="entry name" value="Kinase-like_dom_sf"/>
</dbReference>
<feature type="region of interest" description="Disordered" evidence="5">
    <location>
        <begin position="1231"/>
        <end position="1319"/>
    </location>
</feature>
<dbReference type="OrthoDB" id="440935at2759"/>
<feature type="compositionally biased region" description="Pro residues" evidence="5">
    <location>
        <begin position="763"/>
        <end position="774"/>
    </location>
</feature>
<feature type="compositionally biased region" description="Basic and acidic residues" evidence="5">
    <location>
        <begin position="941"/>
        <end position="978"/>
    </location>
</feature>
<sequence length="1394" mass="150320">MSKRPHPRQLPSVTLRCGQTTFPCFRSEGRIEGSCLLSSFETTKHLESQSSVDLLASSVRHESARQTLHLQRSVDSDDLGGFAAQAPRSRTGLSSPLPCSCPAMVKAMSGKAIQAKGHPSKPRTPGRKACVPSPHTGCKSTATAKACTVLRLAVKEGSVPKARKPFAIFIASEGAIAMKGLSREECRDAMKRLAVRWRTLLPDEKARYTKAAVAEADAQRVAAWELGLHLRTHVRVDPGEESESKRVAQPGPETPVLGQPTPSATTLAPQAAIDSRVHLVQGYDFLEVLGQGSFGKVCKCLSTSTGRLVAIKMFTGRGGMDYHIEKKIYSRLDALPANNRSYFPLLLASLFGEPFPYLVLELRSAGRLSSDAVRSAGAQLQEALRVLRNSASIVHLDVKPGNIMWAPWPGQANAGTLRLTDFGLAAAYPVELADQLFESYVTELYRPPELYNNTAQNLHQLLCPSVDIFSYGCVLFEFASGRTLMAPLGERQTIRQTIQCWSSEWGDLAVTSRRISRMSVRLAAAGSFKAAIIHACCPKAAERPPSAAAQPPSAAASSVAATARALAAALEAEEQRERLFLPPPGTVTKIATVEAQEAENAKADNGVKHNKIPEDSAFAKFFKRVGTDVATAAAVLDAAKEHPIQKVAEVVPQHMAAESPQRLVTSTKEPEMQLPTWPAFAPVATPSPAASTPTTSAAASPVQKPQIAPEVPTPAPKAVDNKTPEADAFAKFLKRVAPTPEELAQKQKVQEEQDKAAAAAPAPVVPPKAPPKAPPLKANGSLQAPPPQEAKVVEEKQVVQPGFFGLPPPGTVTKHTEEATSVEKEVSGTQECTQQTPTPVPAPKASAPSAFARFFKRIGGPEAAEVEETPEATEAVISPQLAPQATPPTIKASQVVADEPEKKETWPVRREQPKPEDEAKAKASPKGPTPSPPPAPTVRKTSADEAPTRSVKDAKDSKDTKDAKDSKDSKDSKDKKSEDEVEDADDDENAERVQEVSPLDHRFVGLVIGKAGETIKNFKKTSGATIEIDQNLPNGMPRVVIYRGTKKQVTIAKKLVDALVMRAKEDEKAKAGAPVGMGIMGRGPAGEKEPERGPARPEDMARGTESLPPWRRGKPGEEEPKVMPGPMMPERPRLTAPAALPRRDAPWVKQKDAVEAAPTGSLTGSLSGSNALGMRPAWMNPKTKERGTSEDDMGMTIERSVWSEHKYIRGLFIQARQKILRSKAYEVPGEMMTMTTGPRPKYKEERKGKDKDGEEDDDGEAPKEKRKKSKEPKEESESKPQASPPAEENGHISPPQEEEAAAATKPKLSVEVPSAAKVSEPNGVVTFENLPGDTKDMMKLKKKLREIHKIEDSMTAGEAVEPNQVEKVTKKESYLEELQLLESILRSSAPTGGE</sequence>
<dbReference type="SMART" id="SM00322">
    <property type="entry name" value="KH"/>
    <property type="match status" value="1"/>
</dbReference>
<feature type="region of interest" description="Disordered" evidence="5">
    <location>
        <begin position="113"/>
        <end position="135"/>
    </location>
</feature>
<feature type="compositionally biased region" description="Basic and acidic residues" evidence="5">
    <location>
        <begin position="899"/>
        <end position="921"/>
    </location>
</feature>
<dbReference type="Pfam" id="PF00069">
    <property type="entry name" value="Pkinase"/>
    <property type="match status" value="1"/>
</dbReference>
<dbReference type="Proteomes" id="UP000654075">
    <property type="component" value="Unassembled WGS sequence"/>
</dbReference>
<feature type="compositionally biased region" description="Basic and acidic residues" evidence="5">
    <location>
        <begin position="1241"/>
        <end position="1252"/>
    </location>
</feature>
<gene>
    <name evidence="7" type="ORF">PGLA1383_LOCUS53155</name>
</gene>
<feature type="region of interest" description="Disordered" evidence="5">
    <location>
        <begin position="682"/>
        <end position="721"/>
    </location>
</feature>
<feature type="region of interest" description="Disordered" evidence="5">
    <location>
        <begin position="742"/>
        <end position="848"/>
    </location>
</feature>
<evidence type="ECO:0000256" key="5">
    <source>
        <dbReference type="SAM" id="MobiDB-lite"/>
    </source>
</evidence>
<dbReference type="GO" id="GO:0003723">
    <property type="term" value="F:RNA binding"/>
    <property type="evidence" value="ECO:0007669"/>
    <property type="project" value="UniProtKB-UniRule"/>
</dbReference>
<evidence type="ECO:0000256" key="3">
    <source>
        <dbReference type="PROSITE-ProRule" id="PRU00117"/>
    </source>
</evidence>
<feature type="region of interest" description="Disordered" evidence="5">
    <location>
        <begin position="1158"/>
        <end position="1191"/>
    </location>
</feature>
<feature type="compositionally biased region" description="Acidic residues" evidence="5">
    <location>
        <begin position="979"/>
        <end position="989"/>
    </location>
</feature>
<feature type="compositionally biased region" description="Polar residues" evidence="5">
    <location>
        <begin position="827"/>
        <end position="837"/>
    </location>
</feature>
<accession>A0A813HII0</accession>
<keyword evidence="1 4" id="KW-0547">Nucleotide-binding</keyword>
<evidence type="ECO:0000256" key="2">
    <source>
        <dbReference type="ARBA" id="ARBA00022840"/>
    </source>
</evidence>
<dbReference type="Pfam" id="PF00013">
    <property type="entry name" value="KH_1"/>
    <property type="match status" value="1"/>
</dbReference>
<dbReference type="GO" id="GO:0004672">
    <property type="term" value="F:protein kinase activity"/>
    <property type="evidence" value="ECO:0007669"/>
    <property type="project" value="InterPro"/>
</dbReference>
<feature type="region of interest" description="Disordered" evidence="5">
    <location>
        <begin position="237"/>
        <end position="265"/>
    </location>
</feature>
<feature type="compositionally biased region" description="Low complexity" evidence="5">
    <location>
        <begin position="1159"/>
        <end position="1169"/>
    </location>
</feature>
<proteinExistence type="predicted"/>
<dbReference type="InterPro" id="IPR000719">
    <property type="entry name" value="Prot_kinase_dom"/>
</dbReference>
<dbReference type="PROSITE" id="PS50011">
    <property type="entry name" value="PROTEIN_KINASE_DOM"/>
    <property type="match status" value="1"/>
</dbReference>
<reference evidence="7" key="1">
    <citation type="submission" date="2021-02" db="EMBL/GenBank/DDBJ databases">
        <authorList>
            <person name="Dougan E. K."/>
            <person name="Rhodes N."/>
            <person name="Thang M."/>
            <person name="Chan C."/>
        </authorList>
    </citation>
    <scope>NUCLEOTIDE SEQUENCE</scope>
</reference>
<feature type="domain" description="Protein kinase" evidence="6">
    <location>
        <begin position="283"/>
        <end position="590"/>
    </location>
</feature>
<dbReference type="EMBL" id="CAJNNV010031789">
    <property type="protein sequence ID" value="CAE8637856.1"/>
    <property type="molecule type" value="Genomic_DNA"/>
</dbReference>
<dbReference type="SUPFAM" id="SSF54791">
    <property type="entry name" value="Eukaryotic type KH-domain (KH-domain type I)"/>
    <property type="match status" value="1"/>
</dbReference>
<keyword evidence="3" id="KW-0694">RNA-binding</keyword>
<name>A0A813HII0_POLGL</name>
<feature type="compositionally biased region" description="Pro residues" evidence="5">
    <location>
        <begin position="927"/>
        <end position="936"/>
    </location>
</feature>
<dbReference type="CDD" id="cd00105">
    <property type="entry name" value="KH-I"/>
    <property type="match status" value="1"/>
</dbReference>
<protein>
    <recommendedName>
        <fullName evidence="6">Protein kinase domain-containing protein</fullName>
    </recommendedName>
</protein>
<dbReference type="SMART" id="SM00220">
    <property type="entry name" value="S_TKc"/>
    <property type="match status" value="1"/>
</dbReference>
<feature type="region of interest" description="Disordered" evidence="5">
    <location>
        <begin position="861"/>
        <end position="996"/>
    </location>
</feature>
<feature type="compositionally biased region" description="Basic and acidic residues" evidence="5">
    <location>
        <begin position="237"/>
        <end position="246"/>
    </location>
</feature>
<comment type="caution">
    <text evidence="7">The sequence shown here is derived from an EMBL/GenBank/DDBJ whole genome shotgun (WGS) entry which is preliminary data.</text>
</comment>
<feature type="binding site" evidence="4">
    <location>
        <position position="312"/>
    </location>
    <ligand>
        <name>ATP</name>
        <dbReference type="ChEBI" id="CHEBI:30616"/>
    </ligand>
</feature>
<feature type="compositionally biased region" description="Basic and acidic residues" evidence="5">
    <location>
        <begin position="814"/>
        <end position="826"/>
    </location>
</feature>
<evidence type="ECO:0000256" key="1">
    <source>
        <dbReference type="ARBA" id="ARBA00022741"/>
    </source>
</evidence>
<evidence type="ECO:0000259" key="6">
    <source>
        <dbReference type="PROSITE" id="PS50011"/>
    </source>
</evidence>
<evidence type="ECO:0000313" key="7">
    <source>
        <dbReference type="EMBL" id="CAE8637856.1"/>
    </source>
</evidence>
<dbReference type="InterPro" id="IPR017441">
    <property type="entry name" value="Protein_kinase_ATP_BS"/>
</dbReference>
<dbReference type="CDD" id="cd00180">
    <property type="entry name" value="PKc"/>
    <property type="match status" value="1"/>
</dbReference>
<dbReference type="GO" id="GO:0005524">
    <property type="term" value="F:ATP binding"/>
    <property type="evidence" value="ECO:0007669"/>
    <property type="project" value="UniProtKB-UniRule"/>
</dbReference>
<dbReference type="PROSITE" id="PS50084">
    <property type="entry name" value="KH_TYPE_1"/>
    <property type="match status" value="1"/>
</dbReference>
<dbReference type="PANTHER" id="PTHR24055">
    <property type="entry name" value="MITOGEN-ACTIVATED PROTEIN KINASE"/>
    <property type="match status" value="1"/>
</dbReference>
<dbReference type="Gene3D" id="3.30.1370.10">
    <property type="entry name" value="K Homology domain, type 1"/>
    <property type="match status" value="1"/>
</dbReference>